<reference evidence="4" key="1">
    <citation type="submission" date="2017-02" db="UniProtKB">
        <authorList>
            <consortium name="WormBaseParasite"/>
        </authorList>
    </citation>
    <scope>IDENTIFICATION</scope>
</reference>
<dbReference type="Pfam" id="PF01663">
    <property type="entry name" value="Phosphodiest"/>
    <property type="match status" value="1"/>
</dbReference>
<name>A0A0R3TCU7_RODNA</name>
<dbReference type="WBParaSite" id="HNAJ_0000488601-mRNA-1">
    <property type="protein sequence ID" value="HNAJ_0000488601-mRNA-1"/>
    <property type="gene ID" value="HNAJ_0000488601"/>
</dbReference>
<dbReference type="SUPFAM" id="SSF53649">
    <property type="entry name" value="Alkaline phosphatase-like"/>
    <property type="match status" value="1"/>
</dbReference>
<dbReference type="InterPro" id="IPR002591">
    <property type="entry name" value="Phosphodiest/P_Trfase"/>
</dbReference>
<dbReference type="OrthoDB" id="272139at2759"/>
<evidence type="ECO:0000313" key="2">
    <source>
        <dbReference type="EMBL" id="VDO00744.1"/>
    </source>
</evidence>
<organism evidence="4">
    <name type="scientific">Rodentolepis nana</name>
    <name type="common">Dwarf tapeworm</name>
    <name type="synonym">Hymenolepis nana</name>
    <dbReference type="NCBI Taxonomy" id="102285"/>
    <lineage>
        <taxon>Eukaryota</taxon>
        <taxon>Metazoa</taxon>
        <taxon>Spiralia</taxon>
        <taxon>Lophotrochozoa</taxon>
        <taxon>Platyhelminthes</taxon>
        <taxon>Cestoda</taxon>
        <taxon>Eucestoda</taxon>
        <taxon>Cyclophyllidea</taxon>
        <taxon>Hymenolepididae</taxon>
        <taxon>Rodentolepis</taxon>
    </lineage>
</organism>
<sequence>MFSSASIVIRHVVFTILLSIDLANGPTENSKISNVVLMVVDALRADMVSSKNFSNSWPNLNDIMKRNMVRCFTSFLTAPSVTSPRIKAIATGSVPEFIDILYNLEDSGLKQPSWVQLMSKHDRRLEVYGDDTWIRLFPGAFKRSDGTTSFFVNDFYEVDENVTRHLDNRLEASKDWDLMILHYLGLDHIGHVQGPHGDAMPSKIREMDLVLQKVVSGLVSL</sequence>
<dbReference type="STRING" id="102285.A0A0R3TCU7"/>
<evidence type="ECO:0000256" key="1">
    <source>
        <dbReference type="SAM" id="SignalP"/>
    </source>
</evidence>
<keyword evidence="3" id="KW-1185">Reference proteome</keyword>
<evidence type="ECO:0000313" key="4">
    <source>
        <dbReference type="WBParaSite" id="HNAJ_0000488601-mRNA-1"/>
    </source>
</evidence>
<dbReference type="InterPro" id="IPR017850">
    <property type="entry name" value="Alkaline_phosphatase_core_sf"/>
</dbReference>
<dbReference type="GO" id="GO:0005789">
    <property type="term" value="C:endoplasmic reticulum membrane"/>
    <property type="evidence" value="ECO:0007669"/>
    <property type="project" value="TreeGrafter"/>
</dbReference>
<dbReference type="PANTHER" id="PTHR23072">
    <property type="entry name" value="PHOSPHATIDYLINOSITOL GLYCAN-RELATED"/>
    <property type="match status" value="1"/>
</dbReference>
<gene>
    <name evidence="2" type="ORF">HNAJ_LOCUS4884</name>
</gene>
<reference evidence="2 3" key="2">
    <citation type="submission" date="2018-11" db="EMBL/GenBank/DDBJ databases">
        <authorList>
            <consortium name="Pathogen Informatics"/>
        </authorList>
    </citation>
    <scope>NUCLEOTIDE SEQUENCE [LARGE SCALE GENOMIC DNA]</scope>
</reference>
<dbReference type="AlphaFoldDB" id="A0A0R3TCU7"/>
<evidence type="ECO:0000313" key="3">
    <source>
        <dbReference type="Proteomes" id="UP000278807"/>
    </source>
</evidence>
<dbReference type="Proteomes" id="UP000278807">
    <property type="component" value="Unassembled WGS sequence"/>
</dbReference>
<protein>
    <submittedName>
        <fullName evidence="4">GPI ethanolamine phosphate transferase 2</fullName>
    </submittedName>
</protein>
<dbReference type="GO" id="GO:0006506">
    <property type="term" value="P:GPI anchor biosynthetic process"/>
    <property type="evidence" value="ECO:0007669"/>
    <property type="project" value="InterPro"/>
</dbReference>
<dbReference type="EMBL" id="UZAE01003784">
    <property type="protein sequence ID" value="VDO00744.1"/>
    <property type="molecule type" value="Genomic_DNA"/>
</dbReference>
<dbReference type="InterPro" id="IPR039527">
    <property type="entry name" value="PIGG/GPI7"/>
</dbReference>
<accession>A0A0R3TCU7</accession>
<proteinExistence type="predicted"/>
<feature type="signal peptide" evidence="1">
    <location>
        <begin position="1"/>
        <end position="25"/>
    </location>
</feature>
<dbReference type="Gene3D" id="3.40.720.10">
    <property type="entry name" value="Alkaline Phosphatase, subunit A"/>
    <property type="match status" value="1"/>
</dbReference>
<dbReference type="GO" id="GO:0051267">
    <property type="term" value="F:CP2 mannose-ethanolamine phosphotransferase activity"/>
    <property type="evidence" value="ECO:0007669"/>
    <property type="project" value="TreeGrafter"/>
</dbReference>
<dbReference type="PANTHER" id="PTHR23072:SF0">
    <property type="entry name" value="GPI ETHANOLAMINE PHOSPHATE TRANSFERASE 2"/>
    <property type="match status" value="1"/>
</dbReference>
<feature type="chain" id="PRO_5043131752" evidence="1">
    <location>
        <begin position="26"/>
        <end position="221"/>
    </location>
</feature>
<keyword evidence="1" id="KW-0732">Signal</keyword>